<evidence type="ECO:0000256" key="3">
    <source>
        <dbReference type="ARBA" id="ARBA00022741"/>
    </source>
</evidence>
<organism evidence="7 8">
    <name type="scientific">Streptosporangium roseum (strain ATCC 12428 / DSM 43021 / JCM 3005 / KCTC 9067 / NCIMB 10171 / NRRL 2505 / NI 9100)</name>
    <dbReference type="NCBI Taxonomy" id="479432"/>
    <lineage>
        <taxon>Bacteria</taxon>
        <taxon>Bacillati</taxon>
        <taxon>Actinomycetota</taxon>
        <taxon>Actinomycetes</taxon>
        <taxon>Streptosporangiales</taxon>
        <taxon>Streptosporangiaceae</taxon>
        <taxon>Streptosporangium</taxon>
    </lineage>
</organism>
<dbReference type="NCBIfam" id="TIGR01727">
    <property type="entry name" value="oligo_HPY"/>
    <property type="match status" value="2"/>
</dbReference>
<dbReference type="GO" id="GO:0016887">
    <property type="term" value="F:ATP hydrolysis activity"/>
    <property type="evidence" value="ECO:0007669"/>
    <property type="project" value="InterPro"/>
</dbReference>
<evidence type="ECO:0000313" key="8">
    <source>
        <dbReference type="Proteomes" id="UP000002029"/>
    </source>
</evidence>
<sequence length="718" mass="77691">MRECDERQVGAGARPGASGRADLADPVLEVTDLNVTFGSGRDAVRVVRGVSYAVRPGEVLGIVGESGAGKSVTSLAVMGLLPPHAHVTGSVRLRGQEILGATEKTLTAFRGKTISMVFQDPLSALTPVYRVGDQIAEAVRIHQKVTGQQAARRAVELLDLVGIPNAAQRAKAFPHEFSGGMRQRAVIAMAIANDPDVILCDEPTTALDVTIQAQVLEVLKRAQRETGAAIVLITHDLGVVAGSVDRVLVMYAGRPVEVGSVDDVYYRMRMPYTMGLLASIPRLDRDGGQPLVPIEGNPPSPSALPPGCPFEPRCPIAVPACAEAEPALEPVGSPGHLAACIRAGEIDAEGWTPAQIYRAGTGGPEEHGPGMPPVHLRPARLPRDERDVVLAVKDLTKHHPLMKGALFRRRVGTVHAVDGISFDIRRMETLGLVGESGCGKTTTLMEILELTRPQHGTIVVLGHDTATLNARDRMAIRRDMQVVFQDPLASLDPRMTVYDIVAEPLRTHGIRDPGPRVRELIRLVGLDAGHAARYPQDFSGGQRQRVGIARALALEPRLLVLDEPVSALDVSIQAGVINLLEDLKDRLGLSYLFVAHDLAVVRHIADRVAVMYLGKIAEIGQVGQVYDTPMHPYTQALLSAIPLPDPEKERSRRRILLEGDLPSPADPPSGCRFRTRCPKFKTLDETDRTRCVEEEPRVRRLGEDHGVSCHFAEKLDVV</sequence>
<dbReference type="GO" id="GO:0005524">
    <property type="term" value="F:ATP binding"/>
    <property type="evidence" value="ECO:0007669"/>
    <property type="project" value="UniProtKB-KW"/>
</dbReference>
<dbReference type="GO" id="GO:0055085">
    <property type="term" value="P:transmembrane transport"/>
    <property type="evidence" value="ECO:0007669"/>
    <property type="project" value="UniProtKB-ARBA"/>
</dbReference>
<dbReference type="RefSeq" id="WP_012893524.1">
    <property type="nucleotide sequence ID" value="NC_013595.1"/>
</dbReference>
<dbReference type="AlphaFoldDB" id="D2BAG4"/>
<dbReference type="HOGENOM" id="CLU_000604_86_2_11"/>
<dbReference type="InterPro" id="IPR027417">
    <property type="entry name" value="P-loop_NTPase"/>
</dbReference>
<comment type="similarity">
    <text evidence="1">Belongs to the ABC transporter superfamily.</text>
</comment>
<feature type="compositionally biased region" description="Low complexity" evidence="5">
    <location>
        <begin position="10"/>
        <end position="20"/>
    </location>
</feature>
<proteinExistence type="inferred from homology"/>
<dbReference type="PANTHER" id="PTHR43776:SF7">
    <property type="entry name" value="D,D-DIPEPTIDE TRANSPORT ATP-BINDING PROTEIN DDPF-RELATED"/>
    <property type="match status" value="1"/>
</dbReference>
<dbReference type="InterPro" id="IPR003439">
    <property type="entry name" value="ABC_transporter-like_ATP-bd"/>
</dbReference>
<reference evidence="7 8" key="1">
    <citation type="journal article" date="2010" name="Stand. Genomic Sci.">
        <title>Complete genome sequence of Streptosporangium roseum type strain (NI 9100).</title>
        <authorList>
            <person name="Nolan M."/>
            <person name="Sikorski J."/>
            <person name="Jando M."/>
            <person name="Lucas S."/>
            <person name="Lapidus A."/>
            <person name="Glavina Del Rio T."/>
            <person name="Chen F."/>
            <person name="Tice H."/>
            <person name="Pitluck S."/>
            <person name="Cheng J.F."/>
            <person name="Chertkov O."/>
            <person name="Sims D."/>
            <person name="Meincke L."/>
            <person name="Brettin T."/>
            <person name="Han C."/>
            <person name="Detter J.C."/>
            <person name="Bruce D."/>
            <person name="Goodwin L."/>
            <person name="Land M."/>
            <person name="Hauser L."/>
            <person name="Chang Y.J."/>
            <person name="Jeffries C.D."/>
            <person name="Ivanova N."/>
            <person name="Mavromatis K."/>
            <person name="Mikhailova N."/>
            <person name="Chen A."/>
            <person name="Palaniappan K."/>
            <person name="Chain P."/>
            <person name="Rohde M."/>
            <person name="Goker M."/>
            <person name="Bristow J."/>
            <person name="Eisen J.A."/>
            <person name="Markowitz V."/>
            <person name="Hugenholtz P."/>
            <person name="Kyrpides N.C."/>
            <person name="Klenk H.P."/>
        </authorList>
    </citation>
    <scope>NUCLEOTIDE SEQUENCE [LARGE SCALE GENOMIC DNA]</scope>
    <source>
        <strain evidence="8">ATCC 12428 / DSM 43021 / JCM 3005 / NI 9100</strain>
    </source>
</reference>
<feature type="region of interest" description="Disordered" evidence="5">
    <location>
        <begin position="1"/>
        <end position="20"/>
    </location>
</feature>
<dbReference type="PANTHER" id="PTHR43776">
    <property type="entry name" value="TRANSPORT ATP-BINDING PROTEIN"/>
    <property type="match status" value="1"/>
</dbReference>
<dbReference type="SMART" id="SM00382">
    <property type="entry name" value="AAA"/>
    <property type="match status" value="2"/>
</dbReference>
<dbReference type="NCBIfam" id="NF008453">
    <property type="entry name" value="PRK11308.1"/>
    <property type="match status" value="2"/>
</dbReference>
<protein>
    <submittedName>
        <fullName evidence="7">Glutathione import ATP-binding protein GsiA</fullName>
    </submittedName>
</protein>
<dbReference type="GO" id="GO:0015833">
    <property type="term" value="P:peptide transport"/>
    <property type="evidence" value="ECO:0007669"/>
    <property type="project" value="InterPro"/>
</dbReference>
<evidence type="ECO:0000256" key="1">
    <source>
        <dbReference type="ARBA" id="ARBA00005417"/>
    </source>
</evidence>
<keyword evidence="4 7" id="KW-0067">ATP-binding</keyword>
<feature type="domain" description="ABC transporter" evidence="6">
    <location>
        <begin position="28"/>
        <end position="277"/>
    </location>
</feature>
<dbReference type="eggNOG" id="COG4608">
    <property type="taxonomic scope" value="Bacteria"/>
</dbReference>
<evidence type="ECO:0000256" key="2">
    <source>
        <dbReference type="ARBA" id="ARBA00022448"/>
    </source>
</evidence>
<dbReference type="NCBIfam" id="NF007739">
    <property type="entry name" value="PRK10419.1"/>
    <property type="match status" value="2"/>
</dbReference>
<dbReference type="EMBL" id="CP001814">
    <property type="protein sequence ID" value="ACZ89794.1"/>
    <property type="molecule type" value="Genomic_DNA"/>
</dbReference>
<dbReference type="InterPro" id="IPR003593">
    <property type="entry name" value="AAA+_ATPase"/>
</dbReference>
<gene>
    <name evidence="7" type="ordered locus">Sros_7097</name>
</gene>
<accession>D2BAG4</accession>
<evidence type="ECO:0000259" key="6">
    <source>
        <dbReference type="PROSITE" id="PS50893"/>
    </source>
</evidence>
<feature type="domain" description="ABC transporter" evidence="6">
    <location>
        <begin position="390"/>
        <end position="638"/>
    </location>
</feature>
<dbReference type="InterPro" id="IPR017871">
    <property type="entry name" value="ABC_transporter-like_CS"/>
</dbReference>
<keyword evidence="3" id="KW-0547">Nucleotide-binding</keyword>
<dbReference type="PROSITE" id="PS50893">
    <property type="entry name" value="ABC_TRANSPORTER_2"/>
    <property type="match status" value="2"/>
</dbReference>
<dbReference type="OrthoDB" id="2986442at2"/>
<dbReference type="InterPro" id="IPR050319">
    <property type="entry name" value="ABC_transp_ATP-bind"/>
</dbReference>
<dbReference type="Proteomes" id="UP000002029">
    <property type="component" value="Chromosome"/>
</dbReference>
<dbReference type="Pfam" id="PF08352">
    <property type="entry name" value="oligo_HPY"/>
    <property type="match status" value="2"/>
</dbReference>
<evidence type="ECO:0000256" key="5">
    <source>
        <dbReference type="SAM" id="MobiDB-lite"/>
    </source>
</evidence>
<dbReference type="SUPFAM" id="SSF52540">
    <property type="entry name" value="P-loop containing nucleoside triphosphate hydrolases"/>
    <property type="match status" value="2"/>
</dbReference>
<dbReference type="eggNOG" id="COG0444">
    <property type="taxonomic scope" value="Bacteria"/>
</dbReference>
<dbReference type="InterPro" id="IPR013563">
    <property type="entry name" value="Oligopep_ABC_C"/>
</dbReference>
<dbReference type="KEGG" id="sro:Sros_7097"/>
<dbReference type="STRING" id="479432.Sros_7097"/>
<evidence type="ECO:0000313" key="7">
    <source>
        <dbReference type="EMBL" id="ACZ89794.1"/>
    </source>
</evidence>
<dbReference type="FunFam" id="3.40.50.300:FF:000016">
    <property type="entry name" value="Oligopeptide ABC transporter ATP-binding component"/>
    <property type="match status" value="2"/>
</dbReference>
<evidence type="ECO:0000256" key="4">
    <source>
        <dbReference type="ARBA" id="ARBA00022840"/>
    </source>
</evidence>
<name>D2BAG4_STRRD</name>
<keyword evidence="2" id="KW-0813">Transport</keyword>
<dbReference type="PROSITE" id="PS00211">
    <property type="entry name" value="ABC_TRANSPORTER_1"/>
    <property type="match status" value="2"/>
</dbReference>
<dbReference type="Pfam" id="PF00005">
    <property type="entry name" value="ABC_tran"/>
    <property type="match status" value="2"/>
</dbReference>
<dbReference type="Gene3D" id="3.40.50.300">
    <property type="entry name" value="P-loop containing nucleotide triphosphate hydrolases"/>
    <property type="match status" value="2"/>
</dbReference>
<keyword evidence="8" id="KW-1185">Reference proteome</keyword>
<dbReference type="CDD" id="cd03257">
    <property type="entry name" value="ABC_NikE_OppD_transporters"/>
    <property type="match status" value="2"/>
</dbReference>